<dbReference type="InterPro" id="IPR035965">
    <property type="entry name" value="PAS-like_dom_sf"/>
</dbReference>
<feature type="domain" description="PAS" evidence="1">
    <location>
        <begin position="250"/>
        <end position="319"/>
    </location>
</feature>
<proteinExistence type="predicted"/>
<protein>
    <submittedName>
        <fullName evidence="2">Transcriptional regulator PpsR</fullName>
    </submittedName>
</protein>
<sequence>MTTVNLAQPDLTLHLDRDGVIRDTTLSDRIETGGLQPWHGRPWSETVTASGFATIERMVKDAWRTGVSAFTPVNQLFPSGAELPLEYTTVRLGGDAGLLAIGRRFHVVADLQSRLIAAQQAMERDHWRLRDVEIRYNLMFNGANDPLLLLDAATLRITEVNPAAGRLLGVGHDWSFIDQIAKPSQPVFHAMIQRARTDGQAPGVIVQLGTPRESWIVRASLADGGVVPSYLLHLTPVAASPRGTTLPDRSVCPALIARLPDAFVIIDRDGVVRQANAAFLDLIEAASDAVVLGARLDRWLDGSGNDLAMALELIRNHGRIMTMPSVIHGEYGAVVEVEISASSDDGMIGLLIRDTSRGAIRGGAGNGDPLQAALGALSLEVGPTTMHEAVDQTVAAVEQHFIRAALEQTAGNRKAAAALIGLSRQSLYLKMNRYDLE</sequence>
<dbReference type="EMBL" id="JAWXYB010000001">
    <property type="protein sequence ID" value="MDX5929302.1"/>
    <property type="molecule type" value="Genomic_DNA"/>
</dbReference>
<evidence type="ECO:0000313" key="2">
    <source>
        <dbReference type="EMBL" id="MDX5929302.1"/>
    </source>
</evidence>
<dbReference type="Gene3D" id="1.20.5.430">
    <property type="match status" value="1"/>
</dbReference>
<comment type="caution">
    <text evidence="2">The sequence shown here is derived from an EMBL/GenBank/DDBJ whole genome shotgun (WGS) entry which is preliminary data.</text>
</comment>
<dbReference type="GO" id="GO:0043565">
    <property type="term" value="F:sequence-specific DNA binding"/>
    <property type="evidence" value="ECO:0007669"/>
    <property type="project" value="InterPro"/>
</dbReference>
<feature type="domain" description="PAS" evidence="1">
    <location>
        <begin position="134"/>
        <end position="197"/>
    </location>
</feature>
<dbReference type="PRINTS" id="PR01590">
    <property type="entry name" value="HTHFIS"/>
</dbReference>
<gene>
    <name evidence="2" type="primary">ppsR</name>
    <name evidence="2" type="ORF">SIL87_00785</name>
</gene>
<dbReference type="InterPro" id="IPR013656">
    <property type="entry name" value="PAS_4"/>
</dbReference>
<dbReference type="NCBIfam" id="TIGR02040">
    <property type="entry name" value="PpsR-CrtJ"/>
    <property type="match status" value="1"/>
</dbReference>
<dbReference type="RefSeq" id="WP_319612413.1">
    <property type="nucleotide sequence ID" value="NZ_JAWXYB010000001.1"/>
</dbReference>
<keyword evidence="3" id="KW-1185">Reference proteome</keyword>
<accession>A0AAW9DLP3</accession>
<dbReference type="SUPFAM" id="SSF55785">
    <property type="entry name" value="PYP-like sensor domain (PAS domain)"/>
    <property type="match status" value="1"/>
</dbReference>
<dbReference type="Pfam" id="PF13188">
    <property type="entry name" value="PAS_8"/>
    <property type="match status" value="1"/>
</dbReference>
<dbReference type="InterPro" id="IPR011785">
    <property type="entry name" value="Tscrpt_reg_PpsR-CrtJ"/>
</dbReference>
<dbReference type="SUPFAM" id="SSF46689">
    <property type="entry name" value="Homeodomain-like"/>
    <property type="match status" value="1"/>
</dbReference>
<dbReference type="Proteomes" id="UP001279553">
    <property type="component" value="Unassembled WGS sequence"/>
</dbReference>
<dbReference type="InterPro" id="IPR002197">
    <property type="entry name" value="HTH_Fis"/>
</dbReference>
<dbReference type="SMART" id="SM00091">
    <property type="entry name" value="PAS"/>
    <property type="match status" value="2"/>
</dbReference>
<name>A0AAW9DLP3_ACIAO</name>
<dbReference type="AlphaFoldDB" id="A0AAW9DLP3"/>
<evidence type="ECO:0000313" key="3">
    <source>
        <dbReference type="Proteomes" id="UP001279553"/>
    </source>
</evidence>
<organism evidence="2 3">
    <name type="scientific">Acidiphilium acidophilum</name>
    <name type="common">Thiobacillus acidophilus</name>
    <dbReference type="NCBI Taxonomy" id="76588"/>
    <lineage>
        <taxon>Bacteria</taxon>
        <taxon>Pseudomonadati</taxon>
        <taxon>Pseudomonadota</taxon>
        <taxon>Alphaproteobacteria</taxon>
        <taxon>Acetobacterales</taxon>
        <taxon>Acidocellaceae</taxon>
        <taxon>Acidiphilium</taxon>
    </lineage>
</organism>
<dbReference type="InterPro" id="IPR009057">
    <property type="entry name" value="Homeodomain-like_sf"/>
</dbReference>
<reference evidence="2 3" key="1">
    <citation type="submission" date="2023-11" db="EMBL/GenBank/DDBJ databases">
        <title>MicrobeMod: A computational toolkit for identifying prokaryotic methylation and restriction-modification with nanopore sequencing.</title>
        <authorList>
            <person name="Crits-Christoph A."/>
            <person name="Kang S.C."/>
            <person name="Lee H."/>
            <person name="Ostrov N."/>
        </authorList>
    </citation>
    <scope>NUCLEOTIDE SEQUENCE [LARGE SCALE GENOMIC DNA]</scope>
    <source>
        <strain evidence="2 3">DSMZ 700</strain>
    </source>
</reference>
<dbReference type="Gene3D" id="1.10.10.60">
    <property type="entry name" value="Homeodomain-like"/>
    <property type="match status" value="1"/>
</dbReference>
<dbReference type="Pfam" id="PF08448">
    <property type="entry name" value="PAS_4"/>
    <property type="match status" value="1"/>
</dbReference>
<dbReference type="InterPro" id="IPR000014">
    <property type="entry name" value="PAS"/>
</dbReference>
<dbReference type="Pfam" id="PF02954">
    <property type="entry name" value="HTH_8"/>
    <property type="match status" value="1"/>
</dbReference>
<dbReference type="Gene3D" id="3.30.450.20">
    <property type="entry name" value="PAS domain"/>
    <property type="match status" value="2"/>
</dbReference>
<evidence type="ECO:0000259" key="1">
    <source>
        <dbReference type="SMART" id="SM00091"/>
    </source>
</evidence>